<dbReference type="AlphaFoldDB" id="A0A392TR23"/>
<evidence type="ECO:0000313" key="3">
    <source>
        <dbReference type="Proteomes" id="UP000265520"/>
    </source>
</evidence>
<accession>A0A392TR23</accession>
<feature type="non-terminal residue" evidence="2">
    <location>
        <position position="33"/>
    </location>
</feature>
<evidence type="ECO:0000259" key="1">
    <source>
        <dbReference type="PROSITE" id="PS51792"/>
    </source>
</evidence>
<proteinExistence type="predicted"/>
<protein>
    <submittedName>
        <fullName evidence="2">Putative yippee family zinc-binding protein</fullName>
    </submittedName>
</protein>
<name>A0A392TR23_9FABA</name>
<dbReference type="InterPro" id="IPR034751">
    <property type="entry name" value="Yippee"/>
</dbReference>
<organism evidence="2 3">
    <name type="scientific">Trifolium medium</name>
    <dbReference type="NCBI Taxonomy" id="97028"/>
    <lineage>
        <taxon>Eukaryota</taxon>
        <taxon>Viridiplantae</taxon>
        <taxon>Streptophyta</taxon>
        <taxon>Embryophyta</taxon>
        <taxon>Tracheophyta</taxon>
        <taxon>Spermatophyta</taxon>
        <taxon>Magnoliopsida</taxon>
        <taxon>eudicotyledons</taxon>
        <taxon>Gunneridae</taxon>
        <taxon>Pentapetalae</taxon>
        <taxon>rosids</taxon>
        <taxon>fabids</taxon>
        <taxon>Fabales</taxon>
        <taxon>Fabaceae</taxon>
        <taxon>Papilionoideae</taxon>
        <taxon>50 kb inversion clade</taxon>
        <taxon>NPAAA clade</taxon>
        <taxon>Hologalegina</taxon>
        <taxon>IRL clade</taxon>
        <taxon>Trifolieae</taxon>
        <taxon>Trifolium</taxon>
    </lineage>
</organism>
<dbReference type="Proteomes" id="UP000265520">
    <property type="component" value="Unassembled WGS sequence"/>
</dbReference>
<keyword evidence="3" id="KW-1185">Reference proteome</keyword>
<evidence type="ECO:0000313" key="2">
    <source>
        <dbReference type="EMBL" id="MCI63432.1"/>
    </source>
</evidence>
<sequence length="33" mass="3842">MGRIFVVELDGRSYRCKFCRTHLALADDLISRV</sequence>
<comment type="caution">
    <text evidence="2">The sequence shown here is derived from an EMBL/GenBank/DDBJ whole genome shotgun (WGS) entry which is preliminary data.</text>
</comment>
<feature type="domain" description="Yippee" evidence="1">
    <location>
        <begin position="12"/>
        <end position="33"/>
    </location>
</feature>
<reference evidence="2 3" key="1">
    <citation type="journal article" date="2018" name="Front. Plant Sci.">
        <title>Red Clover (Trifolium pratense) and Zigzag Clover (T. medium) - A Picture of Genomic Similarities and Differences.</title>
        <authorList>
            <person name="Dluhosova J."/>
            <person name="Istvanek J."/>
            <person name="Nedelnik J."/>
            <person name="Repkova J."/>
        </authorList>
    </citation>
    <scope>NUCLEOTIDE SEQUENCE [LARGE SCALE GENOMIC DNA]</scope>
    <source>
        <strain evidence="3">cv. 10/8</strain>
        <tissue evidence="2">Leaf</tissue>
    </source>
</reference>
<dbReference type="PROSITE" id="PS51792">
    <property type="entry name" value="YIPPEE"/>
    <property type="match status" value="1"/>
</dbReference>
<dbReference type="EMBL" id="LXQA010637034">
    <property type="protein sequence ID" value="MCI63432.1"/>
    <property type="molecule type" value="Genomic_DNA"/>
</dbReference>